<dbReference type="Proteomes" id="UP000887458">
    <property type="component" value="Unassembled WGS sequence"/>
</dbReference>
<dbReference type="EMBL" id="NJHN03000095">
    <property type="protein sequence ID" value="KAH9416045.1"/>
    <property type="molecule type" value="Genomic_DNA"/>
</dbReference>
<keyword evidence="2" id="KW-1185">Reference proteome</keyword>
<name>A0ABQ8J0G0_DERPT</name>
<sequence>MIKNGKMELQPPTPLLSSATLWNVMILLEKEK</sequence>
<proteinExistence type="predicted"/>
<reference evidence="1 2" key="2">
    <citation type="journal article" date="2022" name="Mol. Biol. Evol.">
        <title>Comparative Genomics Reveals Insights into the Divergent Evolution of Astigmatic Mites and Household Pest Adaptations.</title>
        <authorList>
            <person name="Xiong Q."/>
            <person name="Wan A.T."/>
            <person name="Liu X."/>
            <person name="Fung C.S."/>
            <person name="Xiao X."/>
            <person name="Malainual N."/>
            <person name="Hou J."/>
            <person name="Wang L."/>
            <person name="Wang M."/>
            <person name="Yang K.Y."/>
            <person name="Cui Y."/>
            <person name="Leung E.L."/>
            <person name="Nong W."/>
            <person name="Shin S.K."/>
            <person name="Au S.W."/>
            <person name="Jeong K.Y."/>
            <person name="Chew F.T."/>
            <person name="Hui J.H."/>
            <person name="Leung T.F."/>
            <person name="Tungtrongchitr A."/>
            <person name="Zhong N."/>
            <person name="Liu Z."/>
            <person name="Tsui S.K."/>
        </authorList>
    </citation>
    <scope>NUCLEOTIDE SEQUENCE [LARGE SCALE GENOMIC DNA]</scope>
    <source>
        <strain evidence="1">Derp</strain>
    </source>
</reference>
<organism evidence="1 2">
    <name type="scientific">Dermatophagoides pteronyssinus</name>
    <name type="common">European house dust mite</name>
    <dbReference type="NCBI Taxonomy" id="6956"/>
    <lineage>
        <taxon>Eukaryota</taxon>
        <taxon>Metazoa</taxon>
        <taxon>Ecdysozoa</taxon>
        <taxon>Arthropoda</taxon>
        <taxon>Chelicerata</taxon>
        <taxon>Arachnida</taxon>
        <taxon>Acari</taxon>
        <taxon>Acariformes</taxon>
        <taxon>Sarcoptiformes</taxon>
        <taxon>Astigmata</taxon>
        <taxon>Psoroptidia</taxon>
        <taxon>Analgoidea</taxon>
        <taxon>Pyroglyphidae</taxon>
        <taxon>Dermatophagoidinae</taxon>
        <taxon>Dermatophagoides</taxon>
    </lineage>
</organism>
<evidence type="ECO:0000313" key="1">
    <source>
        <dbReference type="EMBL" id="KAH9416045.1"/>
    </source>
</evidence>
<accession>A0ABQ8J0G0</accession>
<gene>
    <name evidence="1" type="ORF">DERP_000541</name>
</gene>
<comment type="caution">
    <text evidence="1">The sequence shown here is derived from an EMBL/GenBank/DDBJ whole genome shotgun (WGS) entry which is preliminary data.</text>
</comment>
<reference evidence="1 2" key="1">
    <citation type="journal article" date="2018" name="J. Allergy Clin. Immunol.">
        <title>High-quality assembly of Dermatophagoides pteronyssinus genome and transcriptome reveals a wide range of novel allergens.</title>
        <authorList>
            <person name="Liu X.Y."/>
            <person name="Yang K.Y."/>
            <person name="Wang M.Q."/>
            <person name="Kwok J.S."/>
            <person name="Zeng X."/>
            <person name="Yang Z."/>
            <person name="Xiao X.J."/>
            <person name="Lau C.P."/>
            <person name="Li Y."/>
            <person name="Huang Z.M."/>
            <person name="Ba J.G."/>
            <person name="Yim A.K."/>
            <person name="Ouyang C.Y."/>
            <person name="Ngai S.M."/>
            <person name="Chan T.F."/>
            <person name="Leung E.L."/>
            <person name="Liu L."/>
            <person name="Liu Z.G."/>
            <person name="Tsui S.K."/>
        </authorList>
    </citation>
    <scope>NUCLEOTIDE SEQUENCE [LARGE SCALE GENOMIC DNA]</scope>
    <source>
        <strain evidence="1">Derp</strain>
    </source>
</reference>
<evidence type="ECO:0000313" key="2">
    <source>
        <dbReference type="Proteomes" id="UP000887458"/>
    </source>
</evidence>
<protein>
    <submittedName>
        <fullName evidence="1">Uncharacterized protein</fullName>
    </submittedName>
</protein>